<dbReference type="SMART" id="SM00028">
    <property type="entry name" value="TPR"/>
    <property type="match status" value="2"/>
</dbReference>
<dbReference type="PANTHER" id="PTHR44858">
    <property type="entry name" value="TETRATRICOPEPTIDE REPEAT PROTEIN 6"/>
    <property type="match status" value="1"/>
</dbReference>
<dbReference type="Gene3D" id="1.25.40.10">
    <property type="entry name" value="Tetratricopeptide repeat domain"/>
    <property type="match status" value="1"/>
</dbReference>
<evidence type="ECO:0000313" key="5">
    <source>
        <dbReference type="EMBL" id="GAK56777.1"/>
    </source>
</evidence>
<dbReference type="InterPro" id="IPR050498">
    <property type="entry name" value="Ycf3"/>
</dbReference>
<reference evidence="5 6" key="1">
    <citation type="journal article" date="2015" name="PeerJ">
        <title>First genomic representation of candidate bacterial phylum KSB3 points to enhanced environmental sensing as a trigger of wastewater bulking.</title>
        <authorList>
            <person name="Sekiguchi Y."/>
            <person name="Ohashi A."/>
            <person name="Parks D.H."/>
            <person name="Yamauchi T."/>
            <person name="Tyson G.W."/>
            <person name="Hugenholtz P."/>
        </authorList>
    </citation>
    <scope>NUCLEOTIDE SEQUENCE [LARGE SCALE GENOMIC DNA]</scope>
</reference>
<evidence type="ECO:0000313" key="6">
    <source>
        <dbReference type="Proteomes" id="UP000030661"/>
    </source>
</evidence>
<name>A0A081BWS2_VECG1</name>
<dbReference type="PANTHER" id="PTHR44858:SF1">
    <property type="entry name" value="UDP-N-ACETYLGLUCOSAMINE--PEPTIDE N-ACETYLGLUCOSAMINYLTRANSFERASE SPINDLY-RELATED"/>
    <property type="match status" value="1"/>
</dbReference>
<keyword evidence="4" id="KW-0472">Membrane</keyword>
<feature type="repeat" description="TPR" evidence="3">
    <location>
        <begin position="157"/>
        <end position="190"/>
    </location>
</feature>
<evidence type="ECO:0000256" key="4">
    <source>
        <dbReference type="SAM" id="Phobius"/>
    </source>
</evidence>
<sequence length="240" mass="27477">MRSLSEVEGNSERLVSTSLNERASLTIEPLPNYQFFSFLLLTPYPLLQKTMKFNPKYIIFLVQCMMAILLFSAAGFSQETTPESLRLPEVVITGIEQLKIQRELPKVTPEMSLPVITQSARDRSDKVLQEADRLALTQPQQAAHQYLQAILLDPLNSLAYLRLGDAYQASSQYDMAVAAYQKALSESPQLAQAHYQLGMLFERYVKDPQKAIEHYRTYLELGGMDKRVQIWLRNLEKNEE</sequence>
<feature type="transmembrane region" description="Helical" evidence="4">
    <location>
        <begin position="57"/>
        <end position="76"/>
    </location>
</feature>
<dbReference type="eggNOG" id="COG0457">
    <property type="taxonomic scope" value="Bacteria"/>
</dbReference>
<dbReference type="AlphaFoldDB" id="A0A081BWS2"/>
<dbReference type="SUPFAM" id="SSF48452">
    <property type="entry name" value="TPR-like"/>
    <property type="match status" value="1"/>
</dbReference>
<dbReference type="EMBL" id="DF820465">
    <property type="protein sequence ID" value="GAK56777.1"/>
    <property type="molecule type" value="Genomic_DNA"/>
</dbReference>
<accession>A0A081BWS2</accession>
<proteinExistence type="predicted"/>
<keyword evidence="2 3" id="KW-0802">TPR repeat</keyword>
<dbReference type="InterPro" id="IPR011990">
    <property type="entry name" value="TPR-like_helical_dom_sf"/>
</dbReference>
<keyword evidence="4" id="KW-1133">Transmembrane helix</keyword>
<protein>
    <submittedName>
        <fullName evidence="5">Tetratricopeptide TPR_2 repeat protein</fullName>
    </submittedName>
</protein>
<organism evidence="5 6">
    <name type="scientific">Vecturithrix granuli</name>
    <dbReference type="NCBI Taxonomy" id="1499967"/>
    <lineage>
        <taxon>Bacteria</taxon>
        <taxon>Candidatus Moduliflexota</taxon>
        <taxon>Candidatus Vecturitrichia</taxon>
        <taxon>Candidatus Vecturitrichales</taxon>
        <taxon>Candidatus Vecturitrichaceae</taxon>
        <taxon>Candidatus Vecturithrix</taxon>
    </lineage>
</organism>
<dbReference type="PROSITE" id="PS50293">
    <property type="entry name" value="TPR_REGION"/>
    <property type="match status" value="1"/>
</dbReference>
<keyword evidence="4" id="KW-0812">Transmembrane</keyword>
<gene>
    <name evidence="5" type="ORF">U27_03741</name>
</gene>
<dbReference type="STRING" id="1499967.U27_03741"/>
<dbReference type="Pfam" id="PF13424">
    <property type="entry name" value="TPR_12"/>
    <property type="match status" value="1"/>
</dbReference>
<dbReference type="HOGENOM" id="CLU_1154616_0_0_0"/>
<dbReference type="InterPro" id="IPR019734">
    <property type="entry name" value="TPR_rpt"/>
</dbReference>
<keyword evidence="1" id="KW-0677">Repeat</keyword>
<evidence type="ECO:0000256" key="2">
    <source>
        <dbReference type="ARBA" id="ARBA00022803"/>
    </source>
</evidence>
<dbReference type="Proteomes" id="UP000030661">
    <property type="component" value="Unassembled WGS sequence"/>
</dbReference>
<evidence type="ECO:0000256" key="3">
    <source>
        <dbReference type="PROSITE-ProRule" id="PRU00339"/>
    </source>
</evidence>
<keyword evidence="6" id="KW-1185">Reference proteome</keyword>
<evidence type="ECO:0000256" key="1">
    <source>
        <dbReference type="ARBA" id="ARBA00022737"/>
    </source>
</evidence>
<dbReference type="PROSITE" id="PS50005">
    <property type="entry name" value="TPR"/>
    <property type="match status" value="1"/>
</dbReference>